<dbReference type="InterPro" id="IPR027417">
    <property type="entry name" value="P-loop_NTPase"/>
</dbReference>
<keyword evidence="1" id="KW-0547">Nucleotide-binding</keyword>
<dbReference type="PANTHER" id="PTHR10492">
    <property type="match status" value="1"/>
</dbReference>
<keyword evidence="1" id="KW-0234">DNA repair</keyword>
<dbReference type="Pfam" id="PF14214">
    <property type="entry name" value="Helitron_like_N"/>
    <property type="match status" value="1"/>
</dbReference>
<accession>A0ABR1DKW5</accession>
<evidence type="ECO:0000313" key="4">
    <source>
        <dbReference type="EMBL" id="KAK6751097.1"/>
    </source>
</evidence>
<keyword evidence="5" id="KW-1185">Reference proteome</keyword>
<reference evidence="4 5" key="1">
    <citation type="submission" date="2023-08" db="EMBL/GenBank/DDBJ databases">
        <title>A Necator americanus chromosomal reference genome.</title>
        <authorList>
            <person name="Ilik V."/>
            <person name="Petrzelkova K.J."/>
            <person name="Pardy F."/>
            <person name="Fuh T."/>
            <person name="Niatou-Singa F.S."/>
            <person name="Gouil Q."/>
            <person name="Baker L."/>
            <person name="Ritchie M.E."/>
            <person name="Jex A.R."/>
            <person name="Gazzola D."/>
            <person name="Li H."/>
            <person name="Toshio Fujiwara R."/>
            <person name="Zhan B."/>
            <person name="Aroian R.V."/>
            <person name="Pafco B."/>
            <person name="Schwarz E.M."/>
        </authorList>
    </citation>
    <scope>NUCLEOTIDE SEQUENCE [LARGE SCALE GENOMIC DNA]</scope>
    <source>
        <strain evidence="4 5">Aroian</strain>
        <tissue evidence="4">Whole animal</tissue>
    </source>
</reference>
<feature type="domain" description="Helitron helicase-like" evidence="3">
    <location>
        <begin position="68"/>
        <end position="225"/>
    </location>
</feature>
<evidence type="ECO:0000259" key="2">
    <source>
        <dbReference type="Pfam" id="PF05970"/>
    </source>
</evidence>
<comment type="caution">
    <text evidence="4">The sequence shown here is derived from an EMBL/GenBank/DDBJ whole genome shotgun (WGS) entry which is preliminary data.</text>
</comment>
<comment type="catalytic activity">
    <reaction evidence="1">
        <text>ATP + H2O = ADP + phosphate + H(+)</text>
        <dbReference type="Rhea" id="RHEA:13065"/>
        <dbReference type="ChEBI" id="CHEBI:15377"/>
        <dbReference type="ChEBI" id="CHEBI:15378"/>
        <dbReference type="ChEBI" id="CHEBI:30616"/>
        <dbReference type="ChEBI" id="CHEBI:43474"/>
        <dbReference type="ChEBI" id="CHEBI:456216"/>
        <dbReference type="EC" id="5.6.2.3"/>
    </reaction>
</comment>
<comment type="similarity">
    <text evidence="1">Belongs to the helicase family.</text>
</comment>
<keyword evidence="1" id="KW-0378">Hydrolase</keyword>
<dbReference type="InterPro" id="IPR010285">
    <property type="entry name" value="DNA_helicase_pif1-like_DEAD"/>
</dbReference>
<evidence type="ECO:0000313" key="5">
    <source>
        <dbReference type="Proteomes" id="UP001303046"/>
    </source>
</evidence>
<sequence>MSREDEGRIVIVSIAKFIIELDVYILTQENDDSMGNFTFLTPKWQLSSALELLEIRAVIQTLGISERVQFAVDAYVKIEQNRLNYHRTHQVNLRSDSYRGLQDYLAREDNYGPPGNRIVLASSHIGSPRAMQQSYQDAMAIVSRYGKPTYFLTITCNPQWREIQENLYEGQLASDRPDLTARVFNGKLKELCNDLFERHVLGEVEAYVFVIEFQKRGLPHCHMLLIMKQGWKAQTVADVDNAVCAEIPDREGEPEAYEAVTMYMMHRKCGADDPHSPCMRDGRCAKRFPKQIRETTSMETDNYPSDEWVVPTNLYLLTKFNCHVNVEICGTISAVKYLYKYIYKGPDRARITIESDSDGGENHVVDEIKQHLNTRYVCTPQALHRVFGFAMQEKSNTVCRLAVHLPGYQTVRFIAGQEQQALDGAQSNFTTLTAYFELNWLCANVFDNGQPSDMNIDARELFYSRIPEHFSFIARRGWKPRKRGGKEIARMYTVSPRDVERYSLRILLLNTKGKISFEDLRTVDGHTYEKFSEAAKASGFLDDDTCYRQSIQEAAQFQTASTLRSFFPCLLCYCEVANAEELWNEFSTSMADDYIKRGLGAEDAIVLSYFDVADRMLLLGRDLAQIVVPPVNQRPSLSDVPVDYRQHESEGSRLYESLNSHQKSAADDILTMDRNDGRYFFIDGPGGTGKTYLYNTIYNLAVGQRRQVLYVAWTGIAANLLPN</sequence>
<evidence type="ECO:0000256" key="1">
    <source>
        <dbReference type="RuleBase" id="RU363044"/>
    </source>
</evidence>
<keyword evidence="1" id="KW-0227">DNA damage</keyword>
<protein>
    <recommendedName>
        <fullName evidence="1">ATP-dependent DNA helicase</fullName>
        <ecNumber evidence="1">5.6.2.3</ecNumber>
    </recommendedName>
</protein>
<dbReference type="Gene3D" id="3.40.50.300">
    <property type="entry name" value="P-loop containing nucleotide triphosphate hydrolases"/>
    <property type="match status" value="1"/>
</dbReference>
<dbReference type="EMBL" id="JAVFWL010000004">
    <property type="protein sequence ID" value="KAK6751097.1"/>
    <property type="molecule type" value="Genomic_DNA"/>
</dbReference>
<keyword evidence="1" id="KW-0067">ATP-binding</keyword>
<proteinExistence type="inferred from homology"/>
<comment type="cofactor">
    <cofactor evidence="1">
        <name>Mg(2+)</name>
        <dbReference type="ChEBI" id="CHEBI:18420"/>
    </cofactor>
</comment>
<feature type="domain" description="DNA helicase Pif1-like DEAD-box helicase" evidence="2">
    <location>
        <begin position="658"/>
        <end position="722"/>
    </location>
</feature>
<dbReference type="Proteomes" id="UP001303046">
    <property type="component" value="Unassembled WGS sequence"/>
</dbReference>
<gene>
    <name evidence="4" type="primary">Necator_chrIV.g16127</name>
    <name evidence="4" type="ORF">RB195_002831</name>
</gene>
<dbReference type="SUPFAM" id="SSF52540">
    <property type="entry name" value="P-loop containing nucleoside triphosphate hydrolases"/>
    <property type="match status" value="1"/>
</dbReference>
<keyword evidence="1" id="KW-0347">Helicase</keyword>
<dbReference type="Pfam" id="PF05970">
    <property type="entry name" value="PIF1"/>
    <property type="match status" value="1"/>
</dbReference>
<dbReference type="PANTHER" id="PTHR10492:SF57">
    <property type="entry name" value="ATP-DEPENDENT DNA HELICASE"/>
    <property type="match status" value="1"/>
</dbReference>
<organism evidence="4 5">
    <name type="scientific">Necator americanus</name>
    <name type="common">Human hookworm</name>
    <dbReference type="NCBI Taxonomy" id="51031"/>
    <lineage>
        <taxon>Eukaryota</taxon>
        <taxon>Metazoa</taxon>
        <taxon>Ecdysozoa</taxon>
        <taxon>Nematoda</taxon>
        <taxon>Chromadorea</taxon>
        <taxon>Rhabditida</taxon>
        <taxon>Rhabditina</taxon>
        <taxon>Rhabditomorpha</taxon>
        <taxon>Strongyloidea</taxon>
        <taxon>Ancylostomatidae</taxon>
        <taxon>Bunostominae</taxon>
        <taxon>Necator</taxon>
    </lineage>
</organism>
<keyword evidence="1" id="KW-0233">DNA recombination</keyword>
<evidence type="ECO:0000259" key="3">
    <source>
        <dbReference type="Pfam" id="PF14214"/>
    </source>
</evidence>
<dbReference type="InterPro" id="IPR025476">
    <property type="entry name" value="Helitron_helicase-like"/>
</dbReference>
<dbReference type="EC" id="5.6.2.3" evidence="1"/>
<name>A0ABR1DKW5_NECAM</name>